<evidence type="ECO:0000256" key="3">
    <source>
        <dbReference type="ARBA" id="ARBA00012759"/>
    </source>
</evidence>
<evidence type="ECO:0000256" key="2">
    <source>
        <dbReference type="ARBA" id="ARBA00004123"/>
    </source>
</evidence>
<evidence type="ECO:0000313" key="12">
    <source>
        <dbReference type="EMBL" id="KAF0686680.1"/>
    </source>
</evidence>
<evidence type="ECO:0000259" key="11">
    <source>
        <dbReference type="PROSITE" id="PS50235"/>
    </source>
</evidence>
<proteinExistence type="predicted"/>
<sequence length="488" mass="54225">MCSHVHQWSEAVKKATAKFDRFARPQVSHEILDAYVTAVPCIVLWAAITRARLRSMPSSKITCSRGCPFGVFYCMHCCDVVYAKLPEELTISHRQPQALVRRKRKRVSALESWLATNDASQHVQVLSLDGNMASFPLPHVLVIGRHASALRGFVNLGNTCYLSAVLHALLCTPLLRNYFLADGHTARQCRRPHCLTCALDYLCTQVRACTHHQRLPFLLPHQVLHTPWQSAQSLAGYHQQDAHEWLLAILDDLHGAHGGPKPSRTHCPCVVHCIYSGLLRSDVTCAACNDVSTTLDPFLDHSLPLPLPPKPTSLSALFDAFTQPEPLAATCTTCGPTRATKRLSIHQAPPVICFHLKRFDGSTDRKLVSTVAYPIEVLDMAPYGHNASHPLLYDLVAVISHVGGDMHTGHYTACARDHRRHGWFQYDDTTVTPIDDASLCKQDANVMTHSVGNSDCCRYVLIYTQRQLVYQPLKDEATDASRALTPCP</sequence>
<dbReference type="GO" id="GO:0006508">
    <property type="term" value="P:proteolysis"/>
    <property type="evidence" value="ECO:0007669"/>
    <property type="project" value="UniProtKB-KW"/>
</dbReference>
<evidence type="ECO:0000256" key="9">
    <source>
        <dbReference type="ARBA" id="ARBA00023163"/>
    </source>
</evidence>
<comment type="subcellular location">
    <subcellularLocation>
        <location evidence="2">Nucleus</location>
    </subcellularLocation>
</comment>
<keyword evidence="10" id="KW-0539">Nucleus</keyword>
<dbReference type="PROSITE" id="PS50235">
    <property type="entry name" value="USP_3"/>
    <property type="match status" value="1"/>
</dbReference>
<dbReference type="PANTHER" id="PTHR21646:SF33">
    <property type="entry name" value="UBIQUITIN CARBOXYL-TERMINAL HYDROLASE 22"/>
    <property type="match status" value="1"/>
</dbReference>
<evidence type="ECO:0000256" key="7">
    <source>
        <dbReference type="ARBA" id="ARBA00022807"/>
    </source>
</evidence>
<keyword evidence="4" id="KW-0645">Protease</keyword>
<dbReference type="InterPro" id="IPR050185">
    <property type="entry name" value="Ub_carboxyl-term_hydrolase"/>
</dbReference>
<dbReference type="PROSITE" id="PS00973">
    <property type="entry name" value="USP_2"/>
    <property type="match status" value="1"/>
</dbReference>
<dbReference type="GO" id="GO:0016579">
    <property type="term" value="P:protein deubiquitination"/>
    <property type="evidence" value="ECO:0007669"/>
    <property type="project" value="InterPro"/>
</dbReference>
<dbReference type="OrthoDB" id="47475at2759"/>
<dbReference type="EC" id="3.4.19.12" evidence="3"/>
<keyword evidence="6" id="KW-0378">Hydrolase</keyword>
<dbReference type="EMBL" id="VJMH01006979">
    <property type="protein sequence ID" value="KAF0686680.1"/>
    <property type="molecule type" value="Genomic_DNA"/>
</dbReference>
<dbReference type="AlphaFoldDB" id="A0A485LJ08"/>
<organism evidence="13 14">
    <name type="scientific">Aphanomyces stellatus</name>
    <dbReference type="NCBI Taxonomy" id="120398"/>
    <lineage>
        <taxon>Eukaryota</taxon>
        <taxon>Sar</taxon>
        <taxon>Stramenopiles</taxon>
        <taxon>Oomycota</taxon>
        <taxon>Saprolegniomycetes</taxon>
        <taxon>Saprolegniales</taxon>
        <taxon>Verrucalvaceae</taxon>
        <taxon>Aphanomyces</taxon>
    </lineage>
</organism>
<gene>
    <name evidence="13" type="primary">Aste57867_21522</name>
    <name evidence="12" type="ORF">As57867_021453</name>
    <name evidence="13" type="ORF">ASTE57867_21522</name>
</gene>
<evidence type="ECO:0000256" key="1">
    <source>
        <dbReference type="ARBA" id="ARBA00000707"/>
    </source>
</evidence>
<dbReference type="GO" id="GO:0005634">
    <property type="term" value="C:nucleus"/>
    <property type="evidence" value="ECO:0007669"/>
    <property type="project" value="UniProtKB-SubCell"/>
</dbReference>
<dbReference type="Proteomes" id="UP000332933">
    <property type="component" value="Unassembled WGS sequence"/>
</dbReference>
<dbReference type="PANTHER" id="PTHR21646">
    <property type="entry name" value="UBIQUITIN CARBOXYL-TERMINAL HYDROLASE"/>
    <property type="match status" value="1"/>
</dbReference>
<dbReference type="Pfam" id="PF00443">
    <property type="entry name" value="UCH"/>
    <property type="match status" value="1"/>
</dbReference>
<evidence type="ECO:0000313" key="13">
    <source>
        <dbReference type="EMBL" id="VFT98192.1"/>
    </source>
</evidence>
<evidence type="ECO:0000313" key="14">
    <source>
        <dbReference type="Proteomes" id="UP000332933"/>
    </source>
</evidence>
<keyword evidence="5" id="KW-0833">Ubl conjugation pathway</keyword>
<keyword evidence="7" id="KW-0788">Thiol protease</keyword>
<evidence type="ECO:0000256" key="6">
    <source>
        <dbReference type="ARBA" id="ARBA00022801"/>
    </source>
</evidence>
<reference evidence="13 14" key="1">
    <citation type="submission" date="2019-03" db="EMBL/GenBank/DDBJ databases">
        <authorList>
            <person name="Gaulin E."/>
            <person name="Dumas B."/>
        </authorList>
    </citation>
    <scope>NUCLEOTIDE SEQUENCE [LARGE SCALE GENOMIC DNA]</scope>
    <source>
        <strain evidence="13">CBS 568.67</strain>
    </source>
</reference>
<accession>A0A485LJ08</accession>
<dbReference type="InterPro" id="IPR028889">
    <property type="entry name" value="USP"/>
</dbReference>
<dbReference type="InterPro" id="IPR038765">
    <property type="entry name" value="Papain-like_cys_pep_sf"/>
</dbReference>
<dbReference type="SUPFAM" id="SSF54001">
    <property type="entry name" value="Cysteine proteinases"/>
    <property type="match status" value="1"/>
</dbReference>
<dbReference type="InterPro" id="IPR001394">
    <property type="entry name" value="Peptidase_C19_UCH"/>
</dbReference>
<evidence type="ECO:0000256" key="5">
    <source>
        <dbReference type="ARBA" id="ARBA00022786"/>
    </source>
</evidence>
<protein>
    <recommendedName>
        <fullName evidence="3">ubiquitinyl hydrolase 1</fullName>
        <ecNumber evidence="3">3.4.19.12</ecNumber>
    </recommendedName>
</protein>
<dbReference type="InterPro" id="IPR018200">
    <property type="entry name" value="USP_CS"/>
</dbReference>
<dbReference type="GO" id="GO:0004843">
    <property type="term" value="F:cysteine-type deubiquitinase activity"/>
    <property type="evidence" value="ECO:0007669"/>
    <property type="project" value="UniProtKB-EC"/>
</dbReference>
<evidence type="ECO:0000256" key="10">
    <source>
        <dbReference type="ARBA" id="ARBA00023242"/>
    </source>
</evidence>
<keyword evidence="8" id="KW-0805">Transcription regulation</keyword>
<keyword evidence="9" id="KW-0804">Transcription</keyword>
<reference evidence="12" key="2">
    <citation type="submission" date="2019-06" db="EMBL/GenBank/DDBJ databases">
        <title>Genomics analysis of Aphanomyces spp. identifies a new class of oomycete effector associated with host adaptation.</title>
        <authorList>
            <person name="Gaulin E."/>
        </authorList>
    </citation>
    <scope>NUCLEOTIDE SEQUENCE</scope>
    <source>
        <strain evidence="12">CBS 578.67</strain>
    </source>
</reference>
<dbReference type="Gene3D" id="3.90.70.10">
    <property type="entry name" value="Cysteine proteinases"/>
    <property type="match status" value="1"/>
</dbReference>
<keyword evidence="14" id="KW-1185">Reference proteome</keyword>
<comment type="catalytic activity">
    <reaction evidence="1">
        <text>Thiol-dependent hydrolysis of ester, thioester, amide, peptide and isopeptide bonds formed by the C-terminal Gly of ubiquitin (a 76-residue protein attached to proteins as an intracellular targeting signal).</text>
        <dbReference type="EC" id="3.4.19.12"/>
    </reaction>
</comment>
<dbReference type="EMBL" id="CAADRA010007005">
    <property type="protein sequence ID" value="VFT98192.1"/>
    <property type="molecule type" value="Genomic_DNA"/>
</dbReference>
<evidence type="ECO:0000256" key="8">
    <source>
        <dbReference type="ARBA" id="ARBA00023015"/>
    </source>
</evidence>
<name>A0A485LJ08_9STRA</name>
<evidence type="ECO:0000256" key="4">
    <source>
        <dbReference type="ARBA" id="ARBA00022670"/>
    </source>
</evidence>
<feature type="domain" description="USP" evidence="11">
    <location>
        <begin position="151"/>
        <end position="466"/>
    </location>
</feature>